<evidence type="ECO:0000259" key="9">
    <source>
        <dbReference type="Pfam" id="PF13231"/>
    </source>
</evidence>
<keyword evidence="6 8" id="KW-1133">Transmembrane helix</keyword>
<feature type="transmembrane region" description="Helical" evidence="8">
    <location>
        <begin position="110"/>
        <end position="129"/>
    </location>
</feature>
<feature type="transmembrane region" description="Helical" evidence="8">
    <location>
        <begin position="340"/>
        <end position="360"/>
    </location>
</feature>
<evidence type="ECO:0000313" key="10">
    <source>
        <dbReference type="EMBL" id="MBT8550563.1"/>
    </source>
</evidence>
<protein>
    <submittedName>
        <fullName evidence="10">Glycosyltransferase family 39 protein</fullName>
    </submittedName>
</protein>
<dbReference type="PANTHER" id="PTHR33908">
    <property type="entry name" value="MANNOSYLTRANSFERASE YKCB-RELATED"/>
    <property type="match status" value="1"/>
</dbReference>
<evidence type="ECO:0000256" key="7">
    <source>
        <dbReference type="ARBA" id="ARBA00023136"/>
    </source>
</evidence>
<feature type="domain" description="Glycosyltransferase RgtA/B/C/D-like" evidence="9">
    <location>
        <begin position="115"/>
        <end position="227"/>
    </location>
</feature>
<dbReference type="PANTHER" id="PTHR33908:SF11">
    <property type="entry name" value="MEMBRANE PROTEIN"/>
    <property type="match status" value="1"/>
</dbReference>
<keyword evidence="2" id="KW-1003">Cell membrane</keyword>
<evidence type="ECO:0000256" key="6">
    <source>
        <dbReference type="ARBA" id="ARBA00022989"/>
    </source>
</evidence>
<evidence type="ECO:0000256" key="5">
    <source>
        <dbReference type="ARBA" id="ARBA00022692"/>
    </source>
</evidence>
<keyword evidence="5 8" id="KW-0812">Transmembrane</keyword>
<comment type="subcellular location">
    <subcellularLocation>
        <location evidence="1">Cell membrane</location>
        <topology evidence="1">Multi-pass membrane protein</topology>
    </subcellularLocation>
</comment>
<dbReference type="InterPro" id="IPR038731">
    <property type="entry name" value="RgtA/B/C-like"/>
</dbReference>
<dbReference type="Proteomes" id="UP000783102">
    <property type="component" value="Unassembled WGS sequence"/>
</dbReference>
<proteinExistence type="predicted"/>
<sequence>MRQYPPSAWAIFSILIAALVHFGLGFAIEFSVDEAHYALYAQHLAFSYFDHPPLVGWIQWPLISLTSNEGIIRLVPELLWVLSCYGVFLVSKELHRLIQGRNAGYLTSALPSANTCALMSVLCIIAAPLPHVLAIGLLPDSILIPLSLGIMLMSIRWIRKDTYAASDWLVLGILLGLAGLSKYTACFTALALFIVFLLHPRKTWIRQGGFWLALLIALILISPVLYWNMTHDWISFRYQIAHGGGSSWAWRRVAAFLGLQVLCFGPLIIIGAFLFCKDCLYTSRRSMIALLSFFVIPFVIFAALSGGGGLPHWTSPAWFCLAPFSGIGLAKAWSIRHRFWIKFLLILQITLCLMGFVYVLSGGINTAAIKSNPIADLYGWKLAGQKAAELVRANQVQGIAVQNWTLGSRIAWYAHPLPVFILDQRQDQFDLWFGELPLGSSVLLVNWTGMPFNQPTLDKPIDGPSGEKFAFGECKPIEHIAIERFGQNLSSFEFSLCSHWQKTGLRQ</sequence>
<dbReference type="GO" id="GO:0009103">
    <property type="term" value="P:lipopolysaccharide biosynthetic process"/>
    <property type="evidence" value="ECO:0007669"/>
    <property type="project" value="UniProtKB-ARBA"/>
</dbReference>
<accession>A0A9Q2WHG5</accession>
<dbReference type="GO" id="GO:0005886">
    <property type="term" value="C:plasma membrane"/>
    <property type="evidence" value="ECO:0007669"/>
    <property type="project" value="UniProtKB-SubCell"/>
</dbReference>
<keyword evidence="4" id="KW-0808">Transferase</keyword>
<evidence type="ECO:0000256" key="4">
    <source>
        <dbReference type="ARBA" id="ARBA00022679"/>
    </source>
</evidence>
<feature type="transmembrane region" description="Helical" evidence="8">
    <location>
        <begin position="170"/>
        <end position="198"/>
    </location>
</feature>
<dbReference type="Pfam" id="PF13231">
    <property type="entry name" value="PMT_2"/>
    <property type="match status" value="1"/>
</dbReference>
<name>A0A9Q2WHG5_9BURK</name>
<keyword evidence="7 8" id="KW-0472">Membrane</keyword>
<feature type="transmembrane region" description="Helical" evidence="8">
    <location>
        <begin position="210"/>
        <end position="229"/>
    </location>
</feature>
<feature type="transmembrane region" description="Helical" evidence="8">
    <location>
        <begin position="288"/>
        <end position="310"/>
    </location>
</feature>
<organism evidence="10 11">
    <name type="scientific">Polynucleobacter paneuropaeus</name>
    <dbReference type="NCBI Taxonomy" id="2527775"/>
    <lineage>
        <taxon>Bacteria</taxon>
        <taxon>Pseudomonadati</taxon>
        <taxon>Pseudomonadota</taxon>
        <taxon>Betaproteobacteria</taxon>
        <taxon>Burkholderiales</taxon>
        <taxon>Burkholderiaceae</taxon>
        <taxon>Polynucleobacter</taxon>
    </lineage>
</organism>
<dbReference type="EMBL" id="JAANEY010000001">
    <property type="protein sequence ID" value="MBT8550563.1"/>
    <property type="molecule type" value="Genomic_DNA"/>
</dbReference>
<feature type="transmembrane region" description="Helical" evidence="8">
    <location>
        <begin position="249"/>
        <end position="276"/>
    </location>
</feature>
<comment type="caution">
    <text evidence="10">The sequence shown here is derived from an EMBL/GenBank/DDBJ whole genome shotgun (WGS) entry which is preliminary data.</text>
</comment>
<dbReference type="GO" id="GO:0016763">
    <property type="term" value="F:pentosyltransferase activity"/>
    <property type="evidence" value="ECO:0007669"/>
    <property type="project" value="TreeGrafter"/>
</dbReference>
<evidence type="ECO:0000313" key="11">
    <source>
        <dbReference type="Proteomes" id="UP000783102"/>
    </source>
</evidence>
<feature type="transmembrane region" description="Helical" evidence="8">
    <location>
        <begin position="141"/>
        <end position="158"/>
    </location>
</feature>
<evidence type="ECO:0000256" key="2">
    <source>
        <dbReference type="ARBA" id="ARBA00022475"/>
    </source>
</evidence>
<evidence type="ECO:0000256" key="3">
    <source>
        <dbReference type="ARBA" id="ARBA00022676"/>
    </source>
</evidence>
<evidence type="ECO:0000256" key="8">
    <source>
        <dbReference type="SAM" id="Phobius"/>
    </source>
</evidence>
<dbReference type="AlphaFoldDB" id="A0A9Q2WHG5"/>
<evidence type="ECO:0000256" key="1">
    <source>
        <dbReference type="ARBA" id="ARBA00004651"/>
    </source>
</evidence>
<dbReference type="InterPro" id="IPR050297">
    <property type="entry name" value="LipidA_mod_glycosyltrf_83"/>
</dbReference>
<keyword evidence="3" id="KW-0328">Glycosyltransferase</keyword>
<reference evidence="10" key="1">
    <citation type="journal article" date="2021" name="Genome Biol. Evol.">
        <title>Continental-Scale Gene Flow Prevents Allopatric Divergence of Pelagic Freshwater Bacteria.</title>
        <authorList>
            <person name="Hoetzinger M."/>
            <person name="Pitt A."/>
            <person name="Huemer A."/>
            <person name="Hahn M.W."/>
        </authorList>
    </citation>
    <scope>NUCLEOTIDE SEQUENCE</scope>
    <source>
        <strain evidence="10">SM1-W8</strain>
    </source>
</reference>
<gene>
    <name evidence="10" type="ORF">G6731_01120</name>
</gene>